<protein>
    <submittedName>
        <fullName evidence="5">Cyclopropane fatty-acyl-phospholipid synthase-like methyltransferase</fullName>
    </submittedName>
</protein>
<name>A0A4R2PE11_RHOSA</name>
<dbReference type="GO" id="GO:0008168">
    <property type="term" value="F:methyltransferase activity"/>
    <property type="evidence" value="ECO:0007669"/>
    <property type="project" value="UniProtKB-KW"/>
</dbReference>
<comment type="pathway">
    <text evidence="4">Phospholipid metabolism.</text>
</comment>
<evidence type="ECO:0000256" key="1">
    <source>
        <dbReference type="ARBA" id="ARBA00005189"/>
    </source>
</evidence>
<keyword evidence="6" id="KW-1185">Reference proteome</keyword>
<dbReference type="OrthoDB" id="9765084at2"/>
<dbReference type="Gene3D" id="3.40.50.150">
    <property type="entry name" value="Vaccinia Virus protein VP39"/>
    <property type="match status" value="1"/>
</dbReference>
<dbReference type="InParanoid" id="A0A4R2PE11"/>
<dbReference type="EMBL" id="SLXO01000007">
    <property type="protein sequence ID" value="TCP33483.1"/>
    <property type="molecule type" value="Genomic_DNA"/>
</dbReference>
<evidence type="ECO:0000256" key="2">
    <source>
        <dbReference type="ARBA" id="ARBA00022603"/>
    </source>
</evidence>
<dbReference type="RefSeq" id="WP_132708762.1">
    <property type="nucleotide sequence ID" value="NZ_JACIGF010000007.1"/>
</dbReference>
<organism evidence="5 6">
    <name type="scientific">Rhodothalassium salexigens DSM 2132</name>
    <dbReference type="NCBI Taxonomy" id="1188247"/>
    <lineage>
        <taxon>Bacteria</taxon>
        <taxon>Pseudomonadati</taxon>
        <taxon>Pseudomonadota</taxon>
        <taxon>Alphaproteobacteria</taxon>
        <taxon>Rhodothalassiales</taxon>
        <taxon>Rhodothalassiaceae</taxon>
        <taxon>Rhodothalassium</taxon>
    </lineage>
</organism>
<dbReference type="GO" id="GO:0032259">
    <property type="term" value="P:methylation"/>
    <property type="evidence" value="ECO:0007669"/>
    <property type="project" value="UniProtKB-KW"/>
</dbReference>
<gene>
    <name evidence="5" type="ORF">EV659_10793</name>
</gene>
<evidence type="ECO:0000313" key="5">
    <source>
        <dbReference type="EMBL" id="TCP33483.1"/>
    </source>
</evidence>
<accession>A0A4R2PE11</accession>
<comment type="caution">
    <text evidence="5">The sequence shown here is derived from an EMBL/GenBank/DDBJ whole genome shotgun (WGS) entry which is preliminary data.</text>
</comment>
<evidence type="ECO:0000256" key="4">
    <source>
        <dbReference type="ARBA" id="ARBA00025707"/>
    </source>
</evidence>
<proteinExistence type="predicted"/>
<dbReference type="PANTHER" id="PTHR44307">
    <property type="entry name" value="PHOSPHOETHANOLAMINE METHYLTRANSFERASE"/>
    <property type="match status" value="1"/>
</dbReference>
<sequence>MVKLPGVLAKLIPSKAGKAAAADAAGDPESGGAAAAAMEAEKAAALAGAAGYARAPLTASGKLPLTWQLRAWWDGFDPNQIAEILGRYSPAVDEAGLDDVMAAAAPPPDEPEMEAPKPVDPDDWQLPFDPWDPYRLEVAHYIWGEGFCGPGGPSYVVNTSKLLALKPEMSVMEFGSGLGAGARALVEGFGCWITGFEQSGRLAELANHKATMMGMAKKAKIDLFDPADPNGFGRNYDRVIARQVLHQYKNKDKIVQLINKHMKPTGLVLATDFVLANEDARRDPEVKEWLRHEPFTPFLATSKEFSGLFSNCDFVVRVDEDVTLEYIQLINRNWRGADELVERLKMQPDGPDLITVLMRHGELWQRRASLMKAGKLRLWRLMGTKVGGKPEAMSDW</sequence>
<keyword evidence="2 5" id="KW-0489">Methyltransferase</keyword>
<dbReference type="Proteomes" id="UP000295399">
    <property type="component" value="Unassembled WGS sequence"/>
</dbReference>
<comment type="pathway">
    <text evidence="1">Lipid metabolism.</text>
</comment>
<evidence type="ECO:0000256" key="3">
    <source>
        <dbReference type="ARBA" id="ARBA00022679"/>
    </source>
</evidence>
<dbReference type="Pfam" id="PF13489">
    <property type="entry name" value="Methyltransf_23"/>
    <property type="match status" value="1"/>
</dbReference>
<dbReference type="PANTHER" id="PTHR44307:SF2">
    <property type="entry name" value="PHOSPHOETHANOLAMINE METHYLTRANSFERASE ISOFORM X1"/>
    <property type="match status" value="1"/>
</dbReference>
<dbReference type="AlphaFoldDB" id="A0A4R2PE11"/>
<keyword evidence="3 5" id="KW-0808">Transferase</keyword>
<evidence type="ECO:0000313" key="6">
    <source>
        <dbReference type="Proteomes" id="UP000295399"/>
    </source>
</evidence>
<dbReference type="CDD" id="cd02440">
    <property type="entry name" value="AdoMet_MTases"/>
    <property type="match status" value="1"/>
</dbReference>
<dbReference type="InterPro" id="IPR029063">
    <property type="entry name" value="SAM-dependent_MTases_sf"/>
</dbReference>
<dbReference type="SUPFAM" id="SSF53335">
    <property type="entry name" value="S-adenosyl-L-methionine-dependent methyltransferases"/>
    <property type="match status" value="1"/>
</dbReference>
<reference evidence="5 6" key="1">
    <citation type="submission" date="2019-03" db="EMBL/GenBank/DDBJ databases">
        <title>Genomic Encyclopedia of Type Strains, Phase IV (KMG-IV): sequencing the most valuable type-strain genomes for metagenomic binning, comparative biology and taxonomic classification.</title>
        <authorList>
            <person name="Goeker M."/>
        </authorList>
    </citation>
    <scope>NUCLEOTIDE SEQUENCE [LARGE SCALE GENOMIC DNA]</scope>
    <source>
        <strain evidence="5 6">DSM 2132</strain>
    </source>
</reference>